<feature type="active site" description="Proton donor/acceptor" evidence="10">
    <location>
        <position position="405"/>
    </location>
</feature>
<dbReference type="GO" id="GO:0004181">
    <property type="term" value="F:metallocarboxypeptidase activity"/>
    <property type="evidence" value="ECO:0007669"/>
    <property type="project" value="InterPro"/>
</dbReference>
<name>A0A439D8E3_9PEZI</name>
<dbReference type="AlphaFoldDB" id="A0A439D8E3"/>
<keyword evidence="4" id="KW-0645">Protease</keyword>
<feature type="chain" id="PRO_5019211920" description="Peptidase M14 domain-containing protein" evidence="12">
    <location>
        <begin position="17"/>
        <end position="439"/>
    </location>
</feature>
<dbReference type="FunFam" id="3.40.630.10:FF:000084">
    <property type="entry name" value="Carboxypeptidase B2"/>
    <property type="match status" value="1"/>
</dbReference>
<evidence type="ECO:0000256" key="9">
    <source>
        <dbReference type="ARBA" id="ARBA00023049"/>
    </source>
</evidence>
<dbReference type="SMART" id="SM00631">
    <property type="entry name" value="Zn_pept"/>
    <property type="match status" value="1"/>
</dbReference>
<evidence type="ECO:0000256" key="8">
    <source>
        <dbReference type="ARBA" id="ARBA00022833"/>
    </source>
</evidence>
<dbReference type="PROSITE" id="PS00132">
    <property type="entry name" value="CARBOXYPEPT_ZN_1"/>
    <property type="match status" value="1"/>
</dbReference>
<reference evidence="14 15" key="1">
    <citation type="submission" date="2018-12" db="EMBL/GenBank/DDBJ databases">
        <title>Draft genome sequence of Xylaria grammica IHI A82.</title>
        <authorList>
            <person name="Buettner E."/>
            <person name="Kellner H."/>
        </authorList>
    </citation>
    <scope>NUCLEOTIDE SEQUENCE [LARGE SCALE GENOMIC DNA]</scope>
    <source>
        <strain evidence="14 15">IHI A82</strain>
    </source>
</reference>
<dbReference type="InterPro" id="IPR000834">
    <property type="entry name" value="Peptidase_M14"/>
</dbReference>
<evidence type="ECO:0000259" key="13">
    <source>
        <dbReference type="PROSITE" id="PS52035"/>
    </source>
</evidence>
<evidence type="ECO:0000256" key="5">
    <source>
        <dbReference type="ARBA" id="ARBA00022723"/>
    </source>
</evidence>
<evidence type="ECO:0000256" key="1">
    <source>
        <dbReference type="ARBA" id="ARBA00001947"/>
    </source>
</evidence>
<dbReference type="Proteomes" id="UP000286045">
    <property type="component" value="Unassembled WGS sequence"/>
</dbReference>
<keyword evidence="9" id="KW-0482">Metalloprotease</keyword>
<evidence type="ECO:0000256" key="6">
    <source>
        <dbReference type="ARBA" id="ARBA00022729"/>
    </source>
</evidence>
<dbReference type="SUPFAM" id="SSF54897">
    <property type="entry name" value="Protease propeptides/inhibitors"/>
    <property type="match status" value="1"/>
</dbReference>
<accession>A0A439D8E3</accession>
<feature type="signal peptide" evidence="12">
    <location>
        <begin position="1"/>
        <end position="16"/>
    </location>
</feature>
<evidence type="ECO:0000313" key="15">
    <source>
        <dbReference type="Proteomes" id="UP000286045"/>
    </source>
</evidence>
<dbReference type="PRINTS" id="PR00765">
    <property type="entry name" value="CRBOXYPTASEA"/>
</dbReference>
<comment type="caution">
    <text evidence="14">The sequence shown here is derived from an EMBL/GenBank/DDBJ whole genome shotgun (WGS) entry which is preliminary data.</text>
</comment>
<keyword evidence="7" id="KW-0378">Hydrolase</keyword>
<dbReference type="EMBL" id="RYZI01000106">
    <property type="protein sequence ID" value="RWA10659.1"/>
    <property type="molecule type" value="Genomic_DNA"/>
</dbReference>
<dbReference type="Gene3D" id="3.40.630.10">
    <property type="entry name" value="Zn peptidases"/>
    <property type="match status" value="1"/>
</dbReference>
<keyword evidence="6 12" id="KW-0732">Signal</keyword>
<evidence type="ECO:0000256" key="12">
    <source>
        <dbReference type="SAM" id="SignalP"/>
    </source>
</evidence>
<gene>
    <name evidence="14" type="ORF">EKO27_g4434</name>
</gene>
<evidence type="ECO:0000313" key="14">
    <source>
        <dbReference type="EMBL" id="RWA10659.1"/>
    </source>
</evidence>
<evidence type="ECO:0000256" key="11">
    <source>
        <dbReference type="SAM" id="MobiDB-lite"/>
    </source>
</evidence>
<evidence type="ECO:0000256" key="4">
    <source>
        <dbReference type="ARBA" id="ARBA00022670"/>
    </source>
</evidence>
<feature type="domain" description="Peptidase M14" evidence="13">
    <location>
        <begin position="131"/>
        <end position="439"/>
    </location>
</feature>
<feature type="region of interest" description="Disordered" evidence="11">
    <location>
        <begin position="279"/>
        <end position="308"/>
    </location>
</feature>
<evidence type="ECO:0000256" key="3">
    <source>
        <dbReference type="ARBA" id="ARBA00022645"/>
    </source>
</evidence>
<dbReference type="PROSITE" id="PS52035">
    <property type="entry name" value="PEPTIDASE_M14"/>
    <property type="match status" value="1"/>
</dbReference>
<keyword evidence="5" id="KW-0479">Metal-binding</keyword>
<dbReference type="GO" id="GO:0006508">
    <property type="term" value="P:proteolysis"/>
    <property type="evidence" value="ECO:0007669"/>
    <property type="project" value="UniProtKB-KW"/>
</dbReference>
<keyword evidence="8" id="KW-0862">Zinc</keyword>
<protein>
    <recommendedName>
        <fullName evidence="13">Peptidase M14 domain-containing protein</fullName>
    </recommendedName>
</protein>
<comment type="cofactor">
    <cofactor evidence="1">
        <name>Zn(2+)</name>
        <dbReference type="ChEBI" id="CHEBI:29105"/>
    </cofactor>
</comment>
<evidence type="ECO:0000256" key="10">
    <source>
        <dbReference type="PROSITE-ProRule" id="PRU01379"/>
    </source>
</evidence>
<dbReference type="SUPFAM" id="SSF53187">
    <property type="entry name" value="Zn-dependent exopeptidases"/>
    <property type="match status" value="1"/>
</dbReference>
<dbReference type="PANTHER" id="PTHR11705:SF143">
    <property type="entry name" value="SLL0236 PROTEIN"/>
    <property type="match status" value="1"/>
</dbReference>
<evidence type="ECO:0000256" key="2">
    <source>
        <dbReference type="ARBA" id="ARBA00005988"/>
    </source>
</evidence>
<keyword evidence="15" id="KW-1185">Reference proteome</keyword>
<dbReference type="CDD" id="cd03860">
    <property type="entry name" value="M14_CP_A-B_like"/>
    <property type="match status" value="1"/>
</dbReference>
<dbReference type="InterPro" id="IPR057246">
    <property type="entry name" value="CARBOXYPEPT_ZN_1"/>
</dbReference>
<dbReference type="Pfam" id="PF00246">
    <property type="entry name" value="Peptidase_M14"/>
    <property type="match status" value="1"/>
</dbReference>
<proteinExistence type="inferred from homology"/>
<evidence type="ECO:0000256" key="7">
    <source>
        <dbReference type="ARBA" id="ARBA00022801"/>
    </source>
</evidence>
<comment type="similarity">
    <text evidence="2 10">Belongs to the peptidase M14 family.</text>
</comment>
<dbReference type="PANTHER" id="PTHR11705">
    <property type="entry name" value="PROTEASE FAMILY M14 CARBOXYPEPTIDASE A,B"/>
    <property type="match status" value="1"/>
</dbReference>
<dbReference type="GO" id="GO:0008270">
    <property type="term" value="F:zinc ion binding"/>
    <property type="evidence" value="ECO:0007669"/>
    <property type="project" value="InterPro"/>
</dbReference>
<sequence>MRFLRVALFIAPLAVGVQIDRQGRETYDGYKVFRVVTDDEQLTGFEAQLGSLSAIELSRNRGHIDAHHFDIAVPPESLDAFEALNYEAETLTEDLGADIALEGELQPFPGLEKSTSGVAAAALPSFSWFSAYHPYADHLTFLKSLQAAFPSNSELITAGTSFEGRTIQGIHLWGSGGKGSKPAIYYHGNVHAREWISSITVEYITYQLINNYSNDTAIKAALDNYDFYILPIVNPDGFVYTQTTTRLVRYPSPPVLATCGGESLLRGVGTDINRNWPNGHWDGAGSSTSPGSETYRGEAPGDTPENTGIRIFGDKLGAGKGIKLYIDFHSYGQYILTPYGYSCSATAPNQSKQDTLARNTGAAIAAVHGTRFTTGQTCATLYATAGGSNDYFTDVTTAELAWAIELRDTGTYGFTLPANQIIPTGEETWAGQKYLWANF</sequence>
<organism evidence="14 15">
    <name type="scientific">Xylaria grammica</name>
    <dbReference type="NCBI Taxonomy" id="363999"/>
    <lineage>
        <taxon>Eukaryota</taxon>
        <taxon>Fungi</taxon>
        <taxon>Dikarya</taxon>
        <taxon>Ascomycota</taxon>
        <taxon>Pezizomycotina</taxon>
        <taxon>Sordariomycetes</taxon>
        <taxon>Xylariomycetidae</taxon>
        <taxon>Xylariales</taxon>
        <taxon>Xylariaceae</taxon>
        <taxon>Xylaria</taxon>
    </lineage>
</organism>
<keyword evidence="3" id="KW-0121">Carboxypeptidase</keyword>
<dbReference type="STRING" id="363999.A0A439D8E3"/>